<keyword evidence="3" id="KW-1185">Reference proteome</keyword>
<feature type="compositionally biased region" description="Polar residues" evidence="1">
    <location>
        <begin position="698"/>
        <end position="712"/>
    </location>
</feature>
<feature type="region of interest" description="Disordered" evidence="1">
    <location>
        <begin position="134"/>
        <end position="473"/>
    </location>
</feature>
<feature type="compositionally biased region" description="Low complexity" evidence="1">
    <location>
        <begin position="398"/>
        <end position="415"/>
    </location>
</feature>
<feature type="region of interest" description="Disordered" evidence="1">
    <location>
        <begin position="634"/>
        <end position="716"/>
    </location>
</feature>
<feature type="compositionally biased region" description="Low complexity" evidence="1">
    <location>
        <begin position="246"/>
        <end position="258"/>
    </location>
</feature>
<dbReference type="Proteomes" id="UP000481153">
    <property type="component" value="Unassembled WGS sequence"/>
</dbReference>
<evidence type="ECO:0000313" key="3">
    <source>
        <dbReference type="Proteomes" id="UP000481153"/>
    </source>
</evidence>
<feature type="compositionally biased region" description="Low complexity" evidence="1">
    <location>
        <begin position="341"/>
        <end position="356"/>
    </location>
</feature>
<feature type="compositionally biased region" description="Polar residues" evidence="1">
    <location>
        <begin position="564"/>
        <end position="582"/>
    </location>
</feature>
<name>A0A6G0X1J4_9STRA</name>
<proteinExistence type="predicted"/>
<reference evidence="2 3" key="1">
    <citation type="submission" date="2019-07" db="EMBL/GenBank/DDBJ databases">
        <title>Genomics analysis of Aphanomyces spp. identifies a new class of oomycete effector associated with host adaptation.</title>
        <authorList>
            <person name="Gaulin E."/>
        </authorList>
    </citation>
    <scope>NUCLEOTIDE SEQUENCE [LARGE SCALE GENOMIC DNA]</scope>
    <source>
        <strain evidence="2 3">ATCC 201684</strain>
    </source>
</reference>
<evidence type="ECO:0000313" key="2">
    <source>
        <dbReference type="EMBL" id="KAF0733767.1"/>
    </source>
</evidence>
<feature type="compositionally biased region" description="Polar residues" evidence="1">
    <location>
        <begin position="286"/>
        <end position="298"/>
    </location>
</feature>
<feature type="compositionally biased region" description="Polar residues" evidence="1">
    <location>
        <begin position="148"/>
        <end position="166"/>
    </location>
</feature>
<comment type="caution">
    <text evidence="2">The sequence shown here is derived from an EMBL/GenBank/DDBJ whole genome shotgun (WGS) entry which is preliminary data.</text>
</comment>
<feature type="compositionally biased region" description="Low complexity" evidence="1">
    <location>
        <begin position="218"/>
        <end position="231"/>
    </location>
</feature>
<evidence type="ECO:0000256" key="1">
    <source>
        <dbReference type="SAM" id="MobiDB-lite"/>
    </source>
</evidence>
<gene>
    <name evidence="2" type="ORF">Ae201684_009337</name>
</gene>
<feature type="compositionally biased region" description="Polar residues" evidence="1">
    <location>
        <begin position="358"/>
        <end position="391"/>
    </location>
</feature>
<feature type="compositionally biased region" description="Polar residues" evidence="1">
    <location>
        <begin position="176"/>
        <end position="191"/>
    </location>
</feature>
<feature type="compositionally biased region" description="Polar residues" evidence="1">
    <location>
        <begin position="200"/>
        <end position="217"/>
    </location>
</feature>
<organism evidence="2 3">
    <name type="scientific">Aphanomyces euteiches</name>
    <dbReference type="NCBI Taxonomy" id="100861"/>
    <lineage>
        <taxon>Eukaryota</taxon>
        <taxon>Sar</taxon>
        <taxon>Stramenopiles</taxon>
        <taxon>Oomycota</taxon>
        <taxon>Saprolegniomycetes</taxon>
        <taxon>Saprolegniales</taxon>
        <taxon>Verrucalvaceae</taxon>
        <taxon>Aphanomyces</taxon>
    </lineage>
</organism>
<dbReference type="AlphaFoldDB" id="A0A6G0X1J4"/>
<accession>A0A6G0X1J4</accession>
<feature type="compositionally biased region" description="Polar residues" evidence="1">
    <location>
        <begin position="652"/>
        <end position="672"/>
    </location>
</feature>
<feature type="compositionally biased region" description="Polar residues" evidence="1">
    <location>
        <begin position="529"/>
        <end position="548"/>
    </location>
</feature>
<sequence length="891" mass="97160">MVQDDSWTAAVWKALENKGWEETELCPGSYFYSSPEVDSIDAFEKNTTAFGTKKEAIIHALQNDVYFDVVQPLLWEHMRYVLGWQVFMRQGKDPWYVKPETPWHQLKPQVTLFESPVDAVESFLASIMTYKRKQSRQPSAKSNKRQKSNTQVVPTVASKTKSSSECAQVLKPPVSECQNQIDDGMPTTSSKPSKECRTPVRQTIATQDLPTCVNTEATTPRRVTRSSSRPSSPERSENDASASNLATPKRPTTACATRTPRKLMDEKTKSDVVATPKRSTLKKISVDSTLSSDGSPISTPKRASPRIKSLESTKSASPATKKPSPNIGSSSNLQTEKKSSPSRSKTKTGTPKTPTKAKVSNNQPDTTITTKSAEYLKNLSNKLDGYNSTSKLIHDQTSKSTTHSTTNSSGKSKGTPEISREPISTPRKAVMTPSKKSSKGIRSTTPRSIGAKRAVSADIIELSDTTPPTTPKKLLKSARVVNDVEATVPVTPKKAKRVSVSSSEVRTPRTPRTPRRVSSNEPFTPATIPRSSTQSTEEISLLTPSPLSGKSKVSEMVAKKPFVQATSESSETFPTLDCSSPRSPIIPGSALLPPNSKHIGAFVRTPSPNRSNSSPKLKNQLQLDSINNILAQSSVSPVNPSSLRGLLDSDSPAVNSGENVETTAKDSSSWTYVSPEKHRIKRLLNPENSDRSPKKQRNSAVASSIATTSPSAETDDDLATFLKETVREEQSPCPSTSSSLSSHSPGALYNATDMGKLLDSAIGSLIKSSPCSSPSSFVTPDAVDKSYRKSGQMQPGKESTYRRKEIIQAFSQCGWKTVAPKLNGMGSYMYTHDKLKDQTKFTREELVNYAKHFDIFNDPSLLDPVTVAKALKGERKILKTVKPRPSADWSA</sequence>
<dbReference type="VEuPathDB" id="FungiDB:AeMF1_009784"/>
<feature type="compositionally biased region" description="Low complexity" evidence="1">
    <location>
        <begin position="606"/>
        <end position="615"/>
    </location>
</feature>
<protein>
    <submittedName>
        <fullName evidence="2">Uncharacterized protein</fullName>
    </submittedName>
</protein>
<feature type="region of interest" description="Disordered" evidence="1">
    <location>
        <begin position="491"/>
        <end position="620"/>
    </location>
</feature>
<dbReference type="EMBL" id="VJMJ01000119">
    <property type="protein sequence ID" value="KAF0733767.1"/>
    <property type="molecule type" value="Genomic_DNA"/>
</dbReference>